<dbReference type="AlphaFoldDB" id="A0AB33K7I6"/>
<keyword evidence="1" id="KW-0812">Transmembrane</keyword>
<keyword evidence="1" id="KW-0472">Membrane</keyword>
<proteinExistence type="predicted"/>
<sequence>MQLAQQLRPPDRVDRTASVRLYLAVAAGSFRRYSTYRAATLAGAFTNTVFGFILAYTFLALWQARPGVGGYDSNQAVTYIWVSQALLITVAVWGGGFQDDVQERFRSGDIAVDLYRPVDFMGWWLAADLGRAAFHLLGRGVAPTVAGVLAFDIRLPGHPYTWAAFLASVLLAVLVSFGLRFLVSLTGFWLHDSEGVRSVMVVVALFFSGALLPLTLFPGGLGRLARLLPWSALIQVPTDVFLERRSGTALLAALGFQAAWALLLLAAGRLVQLLATRKVVVHGG</sequence>
<keyword evidence="1" id="KW-1133">Transmembrane helix</keyword>
<dbReference type="EMBL" id="AP035881">
    <property type="protein sequence ID" value="BFP47853.1"/>
    <property type="molecule type" value="Genomic_DNA"/>
</dbReference>
<feature type="transmembrane region" description="Helical" evidence="1">
    <location>
        <begin position="195"/>
        <end position="217"/>
    </location>
</feature>
<dbReference type="PANTHER" id="PTHR36832:SF2">
    <property type="entry name" value="INTEGRAL MEMBRANE PROTEIN"/>
    <property type="match status" value="1"/>
</dbReference>
<dbReference type="InterPro" id="IPR010390">
    <property type="entry name" value="ABC-2_transporter-like"/>
</dbReference>
<feature type="transmembrane region" description="Helical" evidence="1">
    <location>
        <begin position="248"/>
        <end position="268"/>
    </location>
</feature>
<protein>
    <submittedName>
        <fullName evidence="2">ABC-2 family transporter protein</fullName>
    </submittedName>
</protein>
<gene>
    <name evidence="2" type="ORF">KCMC57_42210</name>
</gene>
<dbReference type="Pfam" id="PF06182">
    <property type="entry name" value="ABC2_membrane_6"/>
    <property type="match status" value="1"/>
</dbReference>
<evidence type="ECO:0000256" key="1">
    <source>
        <dbReference type="SAM" id="Phobius"/>
    </source>
</evidence>
<evidence type="ECO:0000313" key="2">
    <source>
        <dbReference type="EMBL" id="BFP47853.1"/>
    </source>
</evidence>
<feature type="transmembrane region" description="Helical" evidence="1">
    <location>
        <begin position="79"/>
        <end position="97"/>
    </location>
</feature>
<accession>A0AB33K7I6</accession>
<organism evidence="2">
    <name type="scientific">Kitasatospora sp. CMC57</name>
    <dbReference type="NCBI Taxonomy" id="3231513"/>
    <lineage>
        <taxon>Bacteria</taxon>
        <taxon>Bacillati</taxon>
        <taxon>Actinomycetota</taxon>
        <taxon>Actinomycetes</taxon>
        <taxon>Kitasatosporales</taxon>
        <taxon>Streptomycetaceae</taxon>
        <taxon>Kitasatospora</taxon>
    </lineage>
</organism>
<feature type="transmembrane region" description="Helical" evidence="1">
    <location>
        <begin position="162"/>
        <end position="183"/>
    </location>
</feature>
<name>A0AB33K7I6_9ACTN</name>
<feature type="transmembrane region" description="Helical" evidence="1">
    <location>
        <begin position="38"/>
        <end position="59"/>
    </location>
</feature>
<dbReference type="PANTHER" id="PTHR36832">
    <property type="entry name" value="SLR1174 PROTEIN-RELATED"/>
    <property type="match status" value="1"/>
</dbReference>
<reference evidence="2" key="1">
    <citation type="submission" date="2024-07" db="EMBL/GenBank/DDBJ databases">
        <title>Complete genome sequences of cellulolytic bacteria, Kitasatospora sp. CMC57 and Streptomyces sp. CMC78, isolated from Japanese agricultural soil.</title>
        <authorList>
            <person name="Hashimoto T."/>
            <person name="Ito M."/>
            <person name="Iwamoto M."/>
            <person name="Fukahori D."/>
            <person name="Shoda T."/>
            <person name="Sakoda M."/>
            <person name="Morohoshi T."/>
            <person name="Mitsuboshi M."/>
            <person name="Nishizawa T."/>
        </authorList>
    </citation>
    <scope>NUCLEOTIDE SEQUENCE</scope>
    <source>
        <strain evidence="2">CMC57</strain>
    </source>
</reference>